<evidence type="ECO:0000313" key="5">
    <source>
        <dbReference type="EMBL" id="QHG11310.1"/>
    </source>
</evidence>
<dbReference type="RefSeq" id="YP_002321386.1">
    <property type="nucleotide sequence ID" value="NC_011588.1"/>
</dbReference>
<dbReference type="GO" id="GO:0003677">
    <property type="term" value="F:DNA binding"/>
    <property type="evidence" value="ECO:0007669"/>
    <property type="project" value="InterPro"/>
</dbReference>
<accession>B7SV96</accession>
<reference evidence="5" key="2">
    <citation type="journal article" date="2020" name="J. ISSAAS">
        <title>Complete genome sequence of Oryctes rhinoceros Nudivirus isolated from Coconut Rhinoceros Beetle in the Solomon Islands.</title>
        <authorList>
            <person name="Etebari K."/>
            <person name="Filipovic I."/>
            <person name="Rasic G."/>
            <person name="Devine G.J."/>
            <person name="Tsatsia H."/>
            <person name="Furlong M.J."/>
        </authorList>
    </citation>
    <scope>NUCLEOTIDE SEQUENCE</scope>
    <source>
        <strain evidence="5">Solomon Islands</strain>
    </source>
</reference>
<evidence type="ECO:0000256" key="2">
    <source>
        <dbReference type="ARBA" id="ARBA00023172"/>
    </source>
</evidence>
<evidence type="ECO:0000313" key="8">
    <source>
        <dbReference type="Proteomes" id="UP000011785"/>
    </source>
</evidence>
<dbReference type="Pfam" id="PF00589">
    <property type="entry name" value="Phage_integrase"/>
    <property type="match status" value="1"/>
</dbReference>
<accession>A0A6B9QQY4</accession>
<evidence type="ECO:0000259" key="3">
    <source>
        <dbReference type="PROSITE" id="PS51898"/>
    </source>
</evidence>
<dbReference type="EMBL" id="MZ727584">
    <property type="protein sequence ID" value="UBO76490.1"/>
    <property type="molecule type" value="Genomic_DNA"/>
</dbReference>
<dbReference type="CDD" id="cd00397">
    <property type="entry name" value="DNA_BRE_C"/>
    <property type="match status" value="1"/>
</dbReference>
<evidence type="ECO:0000313" key="7">
    <source>
        <dbReference type="EMBL" id="UBO76490.1"/>
    </source>
</evidence>
<dbReference type="InterPro" id="IPR002104">
    <property type="entry name" value="Integrase_catalytic"/>
</dbReference>
<dbReference type="EMBL" id="MN623374">
    <property type="protein sequence ID" value="QHG11310.1"/>
    <property type="molecule type" value="Genomic_DNA"/>
</dbReference>
<dbReference type="InterPro" id="IPR011010">
    <property type="entry name" value="DNA_brk_join_enz"/>
</dbReference>
<evidence type="ECO:0000256" key="1">
    <source>
        <dbReference type="ARBA" id="ARBA00008857"/>
    </source>
</evidence>
<dbReference type="EMBL" id="MT150137">
    <property type="protein sequence ID" value="QKE59543.1"/>
    <property type="molecule type" value="Genomic_DNA"/>
</dbReference>
<sequence>MSPIIQDFIRQQKGFNDAPSDPIIIRKTHTTSEMRRINEKKLNDVLGKIPLDDIIRKPLPRPSKVRMTLKTPNPLPKNLANAVTSLKLLDEPIVENRINVFIGYCKYKGYSYNTTIRYFNLLKQHKIFNDDDGELTSRLKPNKIAFIDSGHIHVRIVSMVDFKTFASYLAQNMSQYSAPILIAMYTGLRTSEILQFTTYTLYQLYEKQQPISIKRKQTVVTTLNPEPIYWEPIYNTHLNLFVQRLIDDIFSDEYEAFLQNKINVRLFQLTPKTLSNRIKSLYFNAVGKQAPYGFGIHSCRNMIAMLMAEKSENILAIQTFLQHKNVKTTRQYIKADYTYTSKEFNRLTNYEFENVYSKLADTSK</sequence>
<keyword evidence="8" id="KW-1185">Reference proteome</keyword>
<protein>
    <submittedName>
        <fullName evidence="5">DNA int/rec</fullName>
    </submittedName>
    <submittedName>
        <fullName evidence="4 7">Dnaint/rec</fullName>
    </submittedName>
</protein>
<reference evidence="7" key="4">
    <citation type="submission" date="2021-08" db="EMBL/GenBank/DDBJ databases">
        <title>Whole genome sequence of Oryctes rhinoceros Nudivirus detected in Riau Province, Indonesia.</title>
        <authorList>
            <person name="Kurnia Y.W."/>
            <person name="Tanjung Z.A."/>
            <person name="Utomo C."/>
            <person name="Naim M."/>
            <person name="Situmorang E.C."/>
            <person name="Liwang T."/>
        </authorList>
    </citation>
    <scope>NUCLEOTIDE SEQUENCE</scope>
    <source>
        <strain evidence="7">LiboV</strain>
    </source>
</reference>
<dbReference type="KEGG" id="vg:7047255"/>
<proteinExistence type="inferred from homology"/>
<gene>
    <name evidence="5" type="primary">dnahel2</name>
    <name evidence="5" type="ORF">SI_OrNV_gp075</name>
</gene>
<dbReference type="InterPro" id="IPR013762">
    <property type="entry name" value="Integrase-like_cat_sf"/>
</dbReference>
<reference evidence="4 8" key="1">
    <citation type="journal article" date="2008" name="J. Virol. Methods">
        <title>Sequencing of the large dsDNA genome of Oryctes rhinoceros nudivirus using multiple displacement amplification of nanogram amounts of virus DNA.</title>
        <authorList>
            <person name="Wang Y."/>
            <person name="Kleespies R.G."/>
            <person name="Ramle M.B."/>
            <person name="Jehle J.A."/>
        </authorList>
    </citation>
    <scope>NUCLEOTIDE SEQUENCE [LARGE SCALE GENOMIC DNA]</scope>
    <source>
        <strain evidence="8">Isolate Oryctes rhinoceros/Malaysia/Ma07/2007</strain>
        <strain evidence="4">Ma07</strain>
    </source>
</reference>
<evidence type="ECO:0000313" key="6">
    <source>
        <dbReference type="EMBL" id="QKE59543.1"/>
    </source>
</evidence>
<dbReference type="EMBL" id="EU747721">
    <property type="protein sequence ID" value="ACH96205.1"/>
    <property type="molecule type" value="Genomic_DNA"/>
</dbReference>
<dbReference type="PROSITE" id="PS51898">
    <property type="entry name" value="TYR_RECOMBINASE"/>
    <property type="match status" value="1"/>
</dbReference>
<dbReference type="GO" id="GO:0015074">
    <property type="term" value="P:DNA integration"/>
    <property type="evidence" value="ECO:0007669"/>
    <property type="project" value="InterPro"/>
</dbReference>
<name>A0A6B9QQY4_9VIRU</name>
<dbReference type="SUPFAM" id="SSF56349">
    <property type="entry name" value="DNA breaking-rejoining enzymes"/>
    <property type="match status" value="1"/>
</dbReference>
<comment type="similarity">
    <text evidence="1">Belongs to the 'phage' integrase family.</text>
</comment>
<evidence type="ECO:0000313" key="4">
    <source>
        <dbReference type="EMBL" id="ACH96205.1"/>
    </source>
</evidence>
<dbReference type="Gene3D" id="1.10.443.10">
    <property type="entry name" value="Intergrase catalytic core"/>
    <property type="match status" value="1"/>
</dbReference>
<reference evidence="6" key="3">
    <citation type="submission" date="2020-03" db="EMBL/GenBank/DDBJ databases">
        <title>Whole genome sequence of Oryctes rhinoceros Nudivirus isolated in Riau Province, Indonesia.</title>
        <authorList>
            <person name="Kurnia Y.W."/>
            <person name="Tanjung Z.A."/>
            <person name="Utomo C."/>
            <person name="Naim M."/>
            <person name="Situmorang E.C."/>
            <person name="Liwang T."/>
        </authorList>
    </citation>
    <scope>NUCLEOTIDE SEQUENCE</scope>
    <source>
        <strain evidence="6">LiboV</strain>
    </source>
</reference>
<dbReference type="OrthoDB" id="7412at10239"/>
<dbReference type="GO" id="GO:0006310">
    <property type="term" value="P:DNA recombination"/>
    <property type="evidence" value="ECO:0007669"/>
    <property type="project" value="UniProtKB-KW"/>
</dbReference>
<dbReference type="Proteomes" id="UP000011785">
    <property type="component" value="Segment"/>
</dbReference>
<keyword evidence="2" id="KW-0233">DNA recombination</keyword>
<feature type="domain" description="Tyr recombinase" evidence="3">
    <location>
        <begin position="152"/>
        <end position="345"/>
    </location>
</feature>
<organism evidence="5">
    <name type="scientific">Oryctes rhinoceros nudivirus</name>
    <dbReference type="NCBI Taxonomy" id="92521"/>
    <lineage>
        <taxon>Viruses</taxon>
        <taxon>Viruses incertae sedis</taxon>
        <taxon>Naldaviricetes</taxon>
        <taxon>Lefavirales</taxon>
        <taxon>Nudiviridae</taxon>
        <taxon>Alphanudivirus</taxon>
        <taxon>Alphanudivirus oryrhinocerotis</taxon>
    </lineage>
</organism>